<dbReference type="AlphaFoldDB" id="A0A915JB85"/>
<dbReference type="Proteomes" id="UP000887565">
    <property type="component" value="Unplaced"/>
</dbReference>
<keyword evidence="2" id="KW-1185">Reference proteome</keyword>
<evidence type="ECO:0000313" key="2">
    <source>
        <dbReference type="Proteomes" id="UP000887565"/>
    </source>
</evidence>
<sequence length="83" mass="9007">MQVGTMASELDDSTCTEDVSSSNVTEDALDYAAIRSVVLSDDAIQFTNVRKSSVLDNARLITVSITKKDIAQQNLTLDADHML</sequence>
<accession>A0A915JB85</accession>
<organism evidence="2 3">
    <name type="scientific">Romanomermis culicivorax</name>
    <name type="common">Nematode worm</name>
    <dbReference type="NCBI Taxonomy" id="13658"/>
    <lineage>
        <taxon>Eukaryota</taxon>
        <taxon>Metazoa</taxon>
        <taxon>Ecdysozoa</taxon>
        <taxon>Nematoda</taxon>
        <taxon>Enoplea</taxon>
        <taxon>Dorylaimia</taxon>
        <taxon>Mermithida</taxon>
        <taxon>Mermithoidea</taxon>
        <taxon>Mermithidae</taxon>
        <taxon>Romanomermis</taxon>
    </lineage>
</organism>
<protein>
    <submittedName>
        <fullName evidence="3">Uncharacterized protein</fullName>
    </submittedName>
</protein>
<reference evidence="3" key="1">
    <citation type="submission" date="2022-11" db="UniProtKB">
        <authorList>
            <consortium name="WormBaseParasite"/>
        </authorList>
    </citation>
    <scope>IDENTIFICATION</scope>
</reference>
<evidence type="ECO:0000256" key="1">
    <source>
        <dbReference type="SAM" id="MobiDB-lite"/>
    </source>
</evidence>
<name>A0A915JB85_ROMCU</name>
<proteinExistence type="predicted"/>
<evidence type="ECO:0000313" key="3">
    <source>
        <dbReference type="WBParaSite" id="nRc.2.0.1.t23758-RA"/>
    </source>
</evidence>
<dbReference type="WBParaSite" id="nRc.2.0.1.t23758-RA">
    <property type="protein sequence ID" value="nRc.2.0.1.t23758-RA"/>
    <property type="gene ID" value="nRc.2.0.1.g23758"/>
</dbReference>
<feature type="region of interest" description="Disordered" evidence="1">
    <location>
        <begin position="1"/>
        <end position="21"/>
    </location>
</feature>